<reference evidence="1 2" key="1">
    <citation type="submission" date="2018-12" db="EMBL/GenBank/DDBJ databases">
        <authorList>
            <person name="Sun L."/>
            <person name="Chen Z."/>
        </authorList>
    </citation>
    <scope>NUCLEOTIDE SEQUENCE [LARGE SCALE GENOMIC DNA]</scope>
    <source>
        <strain evidence="1 2">DSM 15890</strain>
    </source>
</reference>
<gene>
    <name evidence="1" type="ORF">EJP82_25845</name>
</gene>
<dbReference type="EMBL" id="RZNY01000042">
    <property type="protein sequence ID" value="RUT39624.1"/>
    <property type="molecule type" value="Genomic_DNA"/>
</dbReference>
<protein>
    <submittedName>
        <fullName evidence="1">Uncharacterized protein</fullName>
    </submittedName>
</protein>
<proteinExistence type="predicted"/>
<dbReference type="OrthoDB" id="2228441at2"/>
<evidence type="ECO:0000313" key="2">
    <source>
        <dbReference type="Proteomes" id="UP000279446"/>
    </source>
</evidence>
<dbReference type="AlphaFoldDB" id="A0A3S1DJL5"/>
<sequence>MSNLKRRLEQPRGLNRFEKSSIIKMIKHLPDNDILTTQINQARVVSVCDCGCKTVDLRVPFNLDKYICNRRVPVEMVVELGGDLSPILFQLHVVDGYLNELEILKLDSTPICEEIDISKGAVEVRI</sequence>
<dbReference type="Proteomes" id="UP000279446">
    <property type="component" value="Unassembled WGS sequence"/>
</dbReference>
<dbReference type="RefSeq" id="WP_127194948.1">
    <property type="nucleotide sequence ID" value="NZ_RZNY01000042.1"/>
</dbReference>
<accession>A0A3S1DJL5</accession>
<evidence type="ECO:0000313" key="1">
    <source>
        <dbReference type="EMBL" id="RUT39624.1"/>
    </source>
</evidence>
<keyword evidence="2" id="KW-1185">Reference proteome</keyword>
<comment type="caution">
    <text evidence="1">The sequence shown here is derived from an EMBL/GenBank/DDBJ whole genome shotgun (WGS) entry which is preliminary data.</text>
</comment>
<organism evidence="1 2">
    <name type="scientific">Paenibacillus anaericanus</name>
    <dbReference type="NCBI Taxonomy" id="170367"/>
    <lineage>
        <taxon>Bacteria</taxon>
        <taxon>Bacillati</taxon>
        <taxon>Bacillota</taxon>
        <taxon>Bacilli</taxon>
        <taxon>Bacillales</taxon>
        <taxon>Paenibacillaceae</taxon>
        <taxon>Paenibacillus</taxon>
    </lineage>
</organism>
<name>A0A3S1DJL5_9BACL</name>